<dbReference type="InterPro" id="IPR006201">
    <property type="entry name" value="Neur_channel"/>
</dbReference>
<dbReference type="InterPro" id="IPR036719">
    <property type="entry name" value="Neuro-gated_channel_TM_sf"/>
</dbReference>
<dbReference type="Proteomes" id="UP000006672">
    <property type="component" value="Unassembled WGS sequence"/>
</dbReference>
<evidence type="ECO:0000256" key="6">
    <source>
        <dbReference type="ARBA" id="ARBA00022729"/>
    </source>
</evidence>
<dbReference type="CDD" id="cd19049">
    <property type="entry name" value="LGIC_TM_anion"/>
    <property type="match status" value="1"/>
</dbReference>
<dbReference type="KEGG" id="bmy:BM_BM5859"/>
<reference evidence="18" key="3">
    <citation type="submission" date="2022-04" db="UniProtKB">
        <authorList>
            <consortium name="WormBaseParasite"/>
        </authorList>
    </citation>
    <scope>IDENTIFICATION</scope>
</reference>
<evidence type="ECO:0000256" key="5">
    <source>
        <dbReference type="ARBA" id="ARBA00022692"/>
    </source>
</evidence>
<feature type="transmembrane region" description="Helical" evidence="13">
    <location>
        <begin position="284"/>
        <end position="305"/>
    </location>
</feature>
<keyword evidence="8 13" id="KW-0406">Ion transport</keyword>
<sequence length="478" mass="55694">MFIYYNYNHNLINIFIAIITTVTATATTTTASITTTATNNQCRRNTINLGHIINALLNDYDIHLLPSNEGVNVTIEMHVQGITAISELTGDFELDFMYSEIWEDQRLNFKQLNICATNITLKGEFRKRIWTPETCIINSRHSSIHTSPSENTFIILYENGIVWSNFRLKVRAPCKMDLRMFPFDSIICKLTFESYSFNADEVRLFWHEKPLTMMEIVELPDFELIGWRTDHERSQYPNGEWDRAMVEFKFARRYGFYLFQSYFPTSLTVISSWVGFFFDVRAASAKITLGVSSLLAVSFQFGSVLRHLPRASYIKCLDVWMISSIIFIFCTLVELAIICRLNHCEREKQIGSHAVNQWINQIRKRKNLNGNSSDSNVKVLRRQNISSIVNLEKLRKAGNATTDIDITSDNKENTSNEHRFFKWPIIDIRKLLVQLRDRDWTITAAQVDYYSMRLFPLSFLLFNIIYWTVYISKMDGAF</sequence>
<dbReference type="GeneID" id="6098289"/>
<dbReference type="InterPro" id="IPR006028">
    <property type="entry name" value="GABAA/Glycine_rcpt"/>
</dbReference>
<keyword evidence="7 13" id="KW-1133">Transmembrane helix</keyword>
<dbReference type="PANTHER" id="PTHR18945">
    <property type="entry name" value="NEUROTRANSMITTER GATED ION CHANNEL"/>
    <property type="match status" value="1"/>
</dbReference>
<dbReference type="WBParaSite" id="Bm5859.1">
    <property type="protein sequence ID" value="Bm5859.1"/>
    <property type="gene ID" value="WBGene00226120"/>
</dbReference>
<keyword evidence="6" id="KW-0732">Signal</keyword>
<dbReference type="PRINTS" id="PR00253">
    <property type="entry name" value="GABAARECEPTR"/>
</dbReference>
<gene>
    <name evidence="16" type="primary">Bma-lgc-50</name>
    <name evidence="18" type="synonym">Bm1_16900</name>
    <name evidence="16" type="ORF">BM_BM5859</name>
</gene>
<evidence type="ECO:0000259" key="14">
    <source>
        <dbReference type="Pfam" id="PF02931"/>
    </source>
</evidence>
<evidence type="ECO:0000256" key="12">
    <source>
        <dbReference type="ARBA" id="ARBA00061606"/>
    </source>
</evidence>
<keyword evidence="3 13" id="KW-0813">Transport</keyword>
<feature type="transmembrane region" description="Helical" evidence="13">
    <location>
        <begin position="254"/>
        <end position="278"/>
    </location>
</feature>
<keyword evidence="9 13" id="KW-0472">Membrane</keyword>
<keyword evidence="10" id="KW-0325">Glycoprotein</keyword>
<keyword evidence="5 13" id="KW-0812">Transmembrane</keyword>
<evidence type="ECO:0000256" key="10">
    <source>
        <dbReference type="ARBA" id="ARBA00023180"/>
    </source>
</evidence>
<feature type="domain" description="Neurotransmitter-gated ion-channel ligand-binding" evidence="14">
    <location>
        <begin position="51"/>
        <end position="253"/>
    </location>
</feature>
<comment type="subcellular location">
    <subcellularLocation>
        <location evidence="2">Cell membrane</location>
    </subcellularLocation>
    <subcellularLocation>
        <location evidence="1">Membrane</location>
        <topology evidence="1">Multi-pass membrane protein</topology>
    </subcellularLocation>
</comment>
<dbReference type="EMBL" id="CAAKNF010000192">
    <property type="protein sequence ID" value="VIO91976.1"/>
    <property type="molecule type" value="Genomic_DNA"/>
</dbReference>
<feature type="transmembrane region" description="Helical" evidence="13">
    <location>
        <begin position="454"/>
        <end position="472"/>
    </location>
</feature>
<dbReference type="SUPFAM" id="SSF90112">
    <property type="entry name" value="Neurotransmitter-gated ion-channel transmembrane pore"/>
    <property type="match status" value="1"/>
</dbReference>
<dbReference type="CDD" id="cd18990">
    <property type="entry name" value="LGIC_ECD_GABAAR"/>
    <property type="match status" value="1"/>
</dbReference>
<dbReference type="PRINTS" id="PR00252">
    <property type="entry name" value="NRIONCHANNEL"/>
</dbReference>
<dbReference type="InterPro" id="IPR036734">
    <property type="entry name" value="Neur_chan_lig-bd_sf"/>
</dbReference>
<feature type="transmembrane region" description="Helical" evidence="13">
    <location>
        <begin position="12"/>
        <end position="34"/>
    </location>
</feature>
<dbReference type="CTD" id="6098289"/>
<dbReference type="InterPro" id="IPR006029">
    <property type="entry name" value="Neurotrans-gated_channel_TM"/>
</dbReference>
<accession>A0A4E9F7I0</accession>
<keyword evidence="17" id="KW-1185">Reference proteome</keyword>
<dbReference type="InterPro" id="IPR038050">
    <property type="entry name" value="Neuro_actylchol_rec"/>
</dbReference>
<dbReference type="FunFam" id="2.70.170.10:FF:000035">
    <property type="entry name" value="Ligand-Gated ion Channel"/>
    <property type="match status" value="1"/>
</dbReference>
<dbReference type="Gene3D" id="1.20.58.390">
    <property type="entry name" value="Neurotransmitter-gated ion-channel transmembrane domain"/>
    <property type="match status" value="1"/>
</dbReference>
<evidence type="ECO:0000256" key="11">
    <source>
        <dbReference type="ARBA" id="ARBA00023303"/>
    </source>
</evidence>
<reference evidence="16" key="2">
    <citation type="submission" date="2019-04" db="EMBL/GenBank/DDBJ databases">
        <authorList>
            <person name="Howe K."/>
            <person name="Paulini M."/>
            <person name="Williams G."/>
        </authorList>
    </citation>
    <scope>NUCLEOTIDE SEQUENCE [LARGE SCALE GENOMIC DNA]</scope>
    <source>
        <strain evidence="16">FR3</strain>
    </source>
</reference>
<evidence type="ECO:0000256" key="8">
    <source>
        <dbReference type="ARBA" id="ARBA00023065"/>
    </source>
</evidence>
<dbReference type="Pfam" id="PF02931">
    <property type="entry name" value="Neur_chan_LBD"/>
    <property type="match status" value="1"/>
</dbReference>
<evidence type="ECO:0000313" key="18">
    <source>
        <dbReference type="WBParaSite" id="Bm5859.1"/>
    </source>
</evidence>
<dbReference type="GO" id="GO:0004888">
    <property type="term" value="F:transmembrane signaling receptor activity"/>
    <property type="evidence" value="ECO:0007669"/>
    <property type="project" value="InterPro"/>
</dbReference>
<dbReference type="OrthoDB" id="442503at2759"/>
<dbReference type="InterPro" id="IPR006202">
    <property type="entry name" value="Neur_chan_lig-bd"/>
</dbReference>
<dbReference type="AlphaFoldDB" id="A0A4E9F7I0"/>
<reference evidence="17" key="1">
    <citation type="journal article" date="2007" name="Science">
        <title>Draft genome of the filarial nematode parasite Brugia malayi.</title>
        <authorList>
            <person name="Ghedin E."/>
            <person name="Wang S."/>
            <person name="Spiro D."/>
            <person name="Caler E."/>
            <person name="Zhao Q."/>
            <person name="Crabtree J."/>
            <person name="Allen J.E."/>
            <person name="Delcher A.L."/>
            <person name="Guiliano D.B."/>
            <person name="Miranda-Saavedra D."/>
            <person name="Angiuoli S.V."/>
            <person name="Creasy T."/>
            <person name="Amedeo P."/>
            <person name="Haas B."/>
            <person name="El-Sayed N.M."/>
            <person name="Wortman J.R."/>
            <person name="Feldblyum T."/>
            <person name="Tallon L."/>
            <person name="Schatz M."/>
            <person name="Shumway M."/>
            <person name="Koo H."/>
            <person name="Salzberg S.L."/>
            <person name="Schobel S."/>
            <person name="Pertea M."/>
            <person name="Pop M."/>
            <person name="White O."/>
            <person name="Barton G.J."/>
            <person name="Carlow C.K."/>
            <person name="Crawford M.J."/>
            <person name="Daub J."/>
            <person name="Dimmic M.W."/>
            <person name="Estes C.F."/>
            <person name="Foster J.M."/>
            <person name="Ganatra M."/>
            <person name="Gregory W.F."/>
            <person name="Johnson N.M."/>
            <person name="Jin J."/>
            <person name="Komuniecki R."/>
            <person name="Korf I."/>
            <person name="Kumar S."/>
            <person name="Laney S."/>
            <person name="Li B.W."/>
            <person name="Li W."/>
            <person name="Lindblom T.H."/>
            <person name="Lustigman S."/>
            <person name="Ma D."/>
            <person name="Maina C.V."/>
            <person name="Martin D.M."/>
            <person name="McCarter J.P."/>
            <person name="McReynolds L."/>
            <person name="Mitreva M."/>
            <person name="Nutman T.B."/>
            <person name="Parkinson J."/>
            <person name="Peregrin-Alvarez J.M."/>
            <person name="Poole C."/>
            <person name="Ren Q."/>
            <person name="Saunders L."/>
            <person name="Sluder A.E."/>
            <person name="Smith K."/>
            <person name="Stanke M."/>
            <person name="Unnasch T.R."/>
            <person name="Ware J."/>
            <person name="Wei A.D."/>
            <person name="Weil G."/>
            <person name="Williams D.J."/>
            <person name="Zhang Y."/>
            <person name="Williams S.A."/>
            <person name="Fraser-Liggett C."/>
            <person name="Slatko B."/>
            <person name="Blaxter M.L."/>
            <person name="Scott A.L."/>
        </authorList>
    </citation>
    <scope>NUCLEOTIDE SEQUENCE</scope>
    <source>
        <strain evidence="17">FR3</strain>
    </source>
</reference>
<evidence type="ECO:0000256" key="2">
    <source>
        <dbReference type="ARBA" id="ARBA00004236"/>
    </source>
</evidence>
<protein>
    <submittedName>
        <fullName evidence="16 18">Hypothetical glycine receptor like protein T20B12.9 in chromosome III, putative</fullName>
    </submittedName>
</protein>
<dbReference type="RefSeq" id="XP_042933294.1">
    <property type="nucleotide sequence ID" value="XM_043077360.1"/>
</dbReference>
<keyword evidence="16" id="KW-0675">Receptor</keyword>
<feature type="transmembrane region" description="Helical" evidence="13">
    <location>
        <begin position="317"/>
        <end position="338"/>
    </location>
</feature>
<dbReference type="GO" id="GO:0005230">
    <property type="term" value="F:extracellular ligand-gated monoatomic ion channel activity"/>
    <property type="evidence" value="ECO:0007669"/>
    <property type="project" value="InterPro"/>
</dbReference>
<dbReference type="PROSITE" id="PS00236">
    <property type="entry name" value="NEUROTR_ION_CHANNEL"/>
    <property type="match status" value="1"/>
</dbReference>
<evidence type="ECO:0000256" key="13">
    <source>
        <dbReference type="RuleBase" id="RU000687"/>
    </source>
</evidence>
<keyword evidence="11 13" id="KW-0407">Ion channel</keyword>
<dbReference type="GO" id="GO:0005886">
    <property type="term" value="C:plasma membrane"/>
    <property type="evidence" value="ECO:0007669"/>
    <property type="project" value="UniProtKB-SubCell"/>
</dbReference>
<feature type="domain" description="Neurotransmitter-gated ion-channel transmembrane" evidence="15">
    <location>
        <begin position="262"/>
        <end position="374"/>
    </location>
</feature>
<evidence type="ECO:0000259" key="15">
    <source>
        <dbReference type="Pfam" id="PF02932"/>
    </source>
</evidence>
<evidence type="ECO:0000313" key="16">
    <source>
        <dbReference type="EMBL" id="VIO91976.1"/>
    </source>
</evidence>
<keyword evidence="4" id="KW-1003">Cell membrane</keyword>
<evidence type="ECO:0000256" key="4">
    <source>
        <dbReference type="ARBA" id="ARBA00022475"/>
    </source>
</evidence>
<comment type="similarity">
    <text evidence="12 13">Belongs to the ligand-gated ion channel (TC 1.A.9) family.</text>
</comment>
<accession>A0A8L7TAA9</accession>
<dbReference type="Pfam" id="PF02932">
    <property type="entry name" value="Neur_chan_memb"/>
    <property type="match status" value="1"/>
</dbReference>
<evidence type="ECO:0000256" key="3">
    <source>
        <dbReference type="ARBA" id="ARBA00022448"/>
    </source>
</evidence>
<evidence type="ECO:0000256" key="7">
    <source>
        <dbReference type="ARBA" id="ARBA00022989"/>
    </source>
</evidence>
<dbReference type="SUPFAM" id="SSF63712">
    <property type="entry name" value="Nicotinic receptor ligand binding domain-like"/>
    <property type="match status" value="1"/>
</dbReference>
<evidence type="ECO:0000256" key="1">
    <source>
        <dbReference type="ARBA" id="ARBA00004141"/>
    </source>
</evidence>
<evidence type="ECO:0000313" key="17">
    <source>
        <dbReference type="Proteomes" id="UP000006672"/>
    </source>
</evidence>
<organism evidence="16">
    <name type="scientific">Brugia malayi</name>
    <name type="common">Filarial nematode worm</name>
    <dbReference type="NCBI Taxonomy" id="6279"/>
    <lineage>
        <taxon>Eukaryota</taxon>
        <taxon>Metazoa</taxon>
        <taxon>Ecdysozoa</taxon>
        <taxon>Nematoda</taxon>
        <taxon>Chromadorea</taxon>
        <taxon>Rhabditida</taxon>
        <taxon>Spirurina</taxon>
        <taxon>Spiruromorpha</taxon>
        <taxon>Filarioidea</taxon>
        <taxon>Onchocercidae</taxon>
        <taxon>Brugia</taxon>
    </lineage>
</organism>
<name>A0A4E9F7I0_BRUMA</name>
<dbReference type="InterPro" id="IPR018000">
    <property type="entry name" value="Neurotransmitter_ion_chnl_CS"/>
</dbReference>
<dbReference type="Gene3D" id="2.70.170.10">
    <property type="entry name" value="Neurotransmitter-gated ion-channel ligand-binding domain"/>
    <property type="match status" value="1"/>
</dbReference>
<evidence type="ECO:0000256" key="9">
    <source>
        <dbReference type="ARBA" id="ARBA00023136"/>
    </source>
</evidence>
<proteinExistence type="inferred from homology"/>